<evidence type="ECO:0000313" key="10">
    <source>
        <dbReference type="EMBL" id="KAE9321109.1"/>
    </source>
</evidence>
<dbReference type="EMBL" id="QXFZ01000212">
    <property type="protein sequence ID" value="KAE9126631.1"/>
    <property type="molecule type" value="Genomic_DNA"/>
</dbReference>
<dbReference type="Proteomes" id="UP000437068">
    <property type="component" value="Unassembled WGS sequence"/>
</dbReference>
<sequence length="234" mass="26073">MVLPAATLAIRSVVDTVTTMPWSVLKHMEQTLLWSVPPEPKGPKWADDVFTATKGVSISTVLACMEDELTDSCSSGVFSSDEGADWSSDEVSLDGYSDDEDAEDISSCNYQGERWIWTPPSSTNSARSYEDKYETINQRCADLDEFALDSSRWWSSPRSSLERGDDHHRRPTMYAMPSIDFGADGVVDSWVDRYGSSRSDFTYVATVPELNSDDESQELRALPPHLAGFYIPVL</sequence>
<evidence type="ECO:0000313" key="19">
    <source>
        <dbReference type="Proteomes" id="UP000476176"/>
    </source>
</evidence>
<protein>
    <submittedName>
        <fullName evidence="2">Uncharacterized protein</fullName>
    </submittedName>
</protein>
<dbReference type="Proteomes" id="UP000441208">
    <property type="component" value="Unassembled WGS sequence"/>
</dbReference>
<name>A0A6A3FIL6_9STRA</name>
<evidence type="ECO:0000313" key="20">
    <source>
        <dbReference type="Proteomes" id="UP000486351"/>
    </source>
</evidence>
<dbReference type="Proteomes" id="UP000433483">
    <property type="component" value="Unassembled WGS sequence"/>
</dbReference>
<evidence type="ECO:0000313" key="3">
    <source>
        <dbReference type="EMBL" id="KAE9025671.1"/>
    </source>
</evidence>
<evidence type="ECO:0000256" key="1">
    <source>
        <dbReference type="SAM" id="MobiDB-lite"/>
    </source>
</evidence>
<dbReference type="EMBL" id="QXGA01000171">
    <property type="protein sequence ID" value="KAE9150845.1"/>
    <property type="molecule type" value="Genomic_DNA"/>
</dbReference>
<dbReference type="EMBL" id="QXGE01000183">
    <property type="protein sequence ID" value="KAE9321109.1"/>
    <property type="molecule type" value="Genomic_DNA"/>
</dbReference>
<evidence type="ECO:0000313" key="7">
    <source>
        <dbReference type="EMBL" id="KAE9224789.1"/>
    </source>
</evidence>
<dbReference type="EMBL" id="QXFX01000139">
    <property type="protein sequence ID" value="KAE9129585.1"/>
    <property type="molecule type" value="Genomic_DNA"/>
</dbReference>
<dbReference type="EMBL" id="QXFY01000979">
    <property type="protein sequence ID" value="KAE9331869.1"/>
    <property type="molecule type" value="Genomic_DNA"/>
</dbReference>
<dbReference type="OrthoDB" id="95512at2759"/>
<proteinExistence type="predicted"/>
<accession>A0A6A3FIL6</accession>
<dbReference type="Proteomes" id="UP000486351">
    <property type="component" value="Unassembled WGS sequence"/>
</dbReference>
<evidence type="ECO:0000313" key="16">
    <source>
        <dbReference type="Proteomes" id="UP000440732"/>
    </source>
</evidence>
<dbReference type="EMBL" id="QXGC01000101">
    <property type="protein sequence ID" value="KAE9249751.1"/>
    <property type="molecule type" value="Genomic_DNA"/>
</dbReference>
<evidence type="ECO:0000313" key="12">
    <source>
        <dbReference type="Proteomes" id="UP000429523"/>
    </source>
</evidence>
<evidence type="ECO:0000313" key="21">
    <source>
        <dbReference type="Proteomes" id="UP000488956"/>
    </source>
</evidence>
<evidence type="ECO:0000313" key="6">
    <source>
        <dbReference type="EMBL" id="KAE9150845.1"/>
    </source>
</evidence>
<dbReference type="Proteomes" id="UP000460718">
    <property type="component" value="Unassembled WGS sequence"/>
</dbReference>
<dbReference type="AlphaFoldDB" id="A0A6A3FIL6"/>
<organism evidence="2 12">
    <name type="scientific">Phytophthora fragariae</name>
    <dbReference type="NCBI Taxonomy" id="53985"/>
    <lineage>
        <taxon>Eukaryota</taxon>
        <taxon>Sar</taxon>
        <taxon>Stramenopiles</taxon>
        <taxon>Oomycota</taxon>
        <taxon>Peronosporomycetes</taxon>
        <taxon>Peronosporales</taxon>
        <taxon>Peronosporaceae</taxon>
        <taxon>Phytophthora</taxon>
    </lineage>
</organism>
<dbReference type="Proteomes" id="UP000440732">
    <property type="component" value="Unassembled WGS sequence"/>
</dbReference>
<evidence type="ECO:0000313" key="13">
    <source>
        <dbReference type="Proteomes" id="UP000433483"/>
    </source>
</evidence>
<dbReference type="EMBL" id="QXFW01000092">
    <property type="protein sequence ID" value="KAE9025671.1"/>
    <property type="molecule type" value="Genomic_DNA"/>
</dbReference>
<reference evidence="12 13" key="1">
    <citation type="submission" date="2018-08" db="EMBL/GenBank/DDBJ databases">
        <title>Genomic investigation of the strawberry pathogen Phytophthora fragariae indicates pathogenicity is determined by transcriptional variation in three key races.</title>
        <authorList>
            <person name="Adams T.M."/>
            <person name="Armitage A.D."/>
            <person name="Sobczyk M.K."/>
            <person name="Bates H.J."/>
            <person name="Dunwell J.M."/>
            <person name="Nellist C.F."/>
            <person name="Harrison R.J."/>
        </authorList>
    </citation>
    <scope>NUCLEOTIDE SEQUENCE [LARGE SCALE GENOMIC DNA]</scope>
    <source>
        <strain evidence="10 14">A4</strain>
        <strain evidence="8 15">BC-1</strain>
        <strain evidence="9 19">BC-23</strain>
        <strain evidence="7 13">NOV-27</strain>
        <strain evidence="6 16">NOV-5</strain>
        <strain evidence="4 17">NOV-71</strain>
        <strain evidence="11 20">NOV-77</strain>
        <strain evidence="2 12">NOV-9</strain>
        <strain evidence="5 21">ONT-3</strain>
        <strain evidence="3 18">SCRP245</strain>
    </source>
</reference>
<dbReference type="Proteomes" id="UP000429523">
    <property type="component" value="Unassembled WGS sequence"/>
</dbReference>
<dbReference type="EMBL" id="QXGD01000231">
    <property type="protein sequence ID" value="KAE9246781.1"/>
    <property type="molecule type" value="Genomic_DNA"/>
</dbReference>
<dbReference type="Proteomes" id="UP000440367">
    <property type="component" value="Unassembled WGS sequence"/>
</dbReference>
<dbReference type="Proteomes" id="UP000476176">
    <property type="component" value="Unassembled WGS sequence"/>
</dbReference>
<keyword evidence="13" id="KW-1185">Reference proteome</keyword>
<dbReference type="EMBL" id="QXGB01000204">
    <property type="protein sequence ID" value="KAE9224789.1"/>
    <property type="molecule type" value="Genomic_DNA"/>
</dbReference>
<evidence type="ECO:0000313" key="17">
    <source>
        <dbReference type="Proteomes" id="UP000441208"/>
    </source>
</evidence>
<evidence type="ECO:0000313" key="15">
    <source>
        <dbReference type="Proteomes" id="UP000440367"/>
    </source>
</evidence>
<evidence type="ECO:0000313" key="5">
    <source>
        <dbReference type="EMBL" id="KAE9129585.1"/>
    </source>
</evidence>
<dbReference type="EMBL" id="QXGF01000177">
    <property type="protein sequence ID" value="KAE8944993.1"/>
    <property type="molecule type" value="Genomic_DNA"/>
</dbReference>
<evidence type="ECO:0000313" key="4">
    <source>
        <dbReference type="EMBL" id="KAE9126631.1"/>
    </source>
</evidence>
<feature type="compositionally biased region" description="Acidic residues" evidence="1">
    <location>
        <begin position="82"/>
        <end position="103"/>
    </location>
</feature>
<comment type="caution">
    <text evidence="2">The sequence shown here is derived from an EMBL/GenBank/DDBJ whole genome shotgun (WGS) entry which is preliminary data.</text>
</comment>
<evidence type="ECO:0000313" key="14">
    <source>
        <dbReference type="Proteomes" id="UP000437068"/>
    </source>
</evidence>
<gene>
    <name evidence="10" type="ORF">PF001_g5078</name>
    <name evidence="8" type="ORF">PF002_g6580</name>
    <name evidence="9" type="ORF">PF004_g3254</name>
    <name evidence="7" type="ORF">PF005_g5780</name>
    <name evidence="6" type="ORF">PF006_g4802</name>
    <name evidence="4" type="ORF">PF007_g5896</name>
    <name evidence="11" type="ORF">PF008_g15222</name>
    <name evidence="2" type="ORF">PF009_g5340</name>
    <name evidence="5" type="ORF">PF010_g4138</name>
    <name evidence="3" type="ORF">PF011_g2920</name>
</gene>
<feature type="region of interest" description="Disordered" evidence="1">
    <location>
        <begin position="76"/>
        <end position="103"/>
    </location>
</feature>
<evidence type="ECO:0000313" key="18">
    <source>
        <dbReference type="Proteomes" id="UP000460718"/>
    </source>
</evidence>
<dbReference type="Proteomes" id="UP000488956">
    <property type="component" value="Unassembled WGS sequence"/>
</dbReference>
<evidence type="ECO:0000313" key="11">
    <source>
        <dbReference type="EMBL" id="KAE9331869.1"/>
    </source>
</evidence>
<evidence type="ECO:0000313" key="8">
    <source>
        <dbReference type="EMBL" id="KAE9246781.1"/>
    </source>
</evidence>
<evidence type="ECO:0000313" key="2">
    <source>
        <dbReference type="EMBL" id="KAE8944993.1"/>
    </source>
</evidence>
<evidence type="ECO:0000313" key="9">
    <source>
        <dbReference type="EMBL" id="KAE9249751.1"/>
    </source>
</evidence>